<dbReference type="PANTHER" id="PTHR47160">
    <property type="entry name" value="PUTATIVE-RELATED"/>
    <property type="match status" value="1"/>
</dbReference>
<evidence type="ECO:0000259" key="1">
    <source>
        <dbReference type="Pfam" id="PF10551"/>
    </source>
</evidence>
<accession>A0A6G0VM23</accession>
<name>A0A6G0VM23_APHCR</name>
<protein>
    <submittedName>
        <fullName evidence="2">RING-type domain-containing protein</fullName>
    </submittedName>
</protein>
<proteinExistence type="predicted"/>
<dbReference type="Pfam" id="PF10551">
    <property type="entry name" value="MULE"/>
    <property type="match status" value="1"/>
</dbReference>
<evidence type="ECO:0000313" key="2">
    <source>
        <dbReference type="EMBL" id="KAF0701535.1"/>
    </source>
</evidence>
<sequence>GFPLVYALMSRKTEQAYKALFIYIKSIEPTWQPTTVMTDFERASINAVHSVFPTTRIVGCWFHLSQCIWRKIQELGLTNLYRENRKVHDFFRMVMAIALLPNQKLDEGFDVVRRMYHTTIKHFIGLSENQNINEFLEYYRRTWLTGIFSEMLSVSRQNRRTNNVLEISHRNLMSHIQNPNPSPWLFLENLITHTHGIMNDYRLAVDGLEVRQPRPRASNLQDKKITLALTKLDQNRFTVAEFLGYTKHVTPNFGIERPQNE</sequence>
<dbReference type="AlphaFoldDB" id="A0A6G0VM23"/>
<feature type="domain" description="MULE transposase" evidence="1">
    <location>
        <begin position="2"/>
        <end position="66"/>
    </location>
</feature>
<reference evidence="2 3" key="1">
    <citation type="submission" date="2019-08" db="EMBL/GenBank/DDBJ databases">
        <title>Whole genome of Aphis craccivora.</title>
        <authorList>
            <person name="Voronova N.V."/>
            <person name="Shulinski R.S."/>
            <person name="Bandarenka Y.V."/>
            <person name="Zhorov D.G."/>
            <person name="Warner D."/>
        </authorList>
    </citation>
    <scope>NUCLEOTIDE SEQUENCE [LARGE SCALE GENOMIC DNA]</scope>
    <source>
        <strain evidence="2">180601</strain>
        <tissue evidence="2">Whole Body</tissue>
    </source>
</reference>
<keyword evidence="3" id="KW-1185">Reference proteome</keyword>
<dbReference type="EMBL" id="VUJU01014692">
    <property type="protein sequence ID" value="KAF0701535.1"/>
    <property type="molecule type" value="Genomic_DNA"/>
</dbReference>
<dbReference type="PANTHER" id="PTHR47160:SF10">
    <property type="entry name" value="MULE TRANSPOSASE DOMAIN-CONTAINING PROTEIN"/>
    <property type="match status" value="1"/>
</dbReference>
<dbReference type="Proteomes" id="UP000478052">
    <property type="component" value="Unassembled WGS sequence"/>
</dbReference>
<gene>
    <name evidence="2" type="ORF">FWK35_00035426</name>
</gene>
<organism evidence="2 3">
    <name type="scientific">Aphis craccivora</name>
    <name type="common">Cowpea aphid</name>
    <dbReference type="NCBI Taxonomy" id="307492"/>
    <lineage>
        <taxon>Eukaryota</taxon>
        <taxon>Metazoa</taxon>
        <taxon>Ecdysozoa</taxon>
        <taxon>Arthropoda</taxon>
        <taxon>Hexapoda</taxon>
        <taxon>Insecta</taxon>
        <taxon>Pterygota</taxon>
        <taxon>Neoptera</taxon>
        <taxon>Paraneoptera</taxon>
        <taxon>Hemiptera</taxon>
        <taxon>Sternorrhyncha</taxon>
        <taxon>Aphidomorpha</taxon>
        <taxon>Aphidoidea</taxon>
        <taxon>Aphididae</taxon>
        <taxon>Aphidini</taxon>
        <taxon>Aphis</taxon>
        <taxon>Aphis</taxon>
    </lineage>
</organism>
<feature type="non-terminal residue" evidence="2">
    <location>
        <position position="1"/>
    </location>
</feature>
<feature type="non-terminal residue" evidence="2">
    <location>
        <position position="261"/>
    </location>
</feature>
<dbReference type="InterPro" id="IPR018289">
    <property type="entry name" value="MULE_transposase_dom"/>
</dbReference>
<dbReference type="OrthoDB" id="6589800at2759"/>
<comment type="caution">
    <text evidence="2">The sequence shown here is derived from an EMBL/GenBank/DDBJ whole genome shotgun (WGS) entry which is preliminary data.</text>
</comment>
<evidence type="ECO:0000313" key="3">
    <source>
        <dbReference type="Proteomes" id="UP000478052"/>
    </source>
</evidence>